<evidence type="ECO:0000256" key="6">
    <source>
        <dbReference type="PIRNR" id="PIRNR028841"/>
    </source>
</evidence>
<comment type="similarity">
    <text evidence="1 6">Belongs to the APC10 family.</text>
</comment>
<dbReference type="Gene3D" id="2.60.120.260">
    <property type="entry name" value="Galactose-binding domain-like"/>
    <property type="match status" value="1"/>
</dbReference>
<dbReference type="GO" id="GO:0070979">
    <property type="term" value="P:protein K11-linked ubiquitination"/>
    <property type="evidence" value="ECO:0007669"/>
    <property type="project" value="TreeGrafter"/>
</dbReference>
<gene>
    <name evidence="8" type="ORF">POCULU_LOCUS3710</name>
</gene>
<evidence type="ECO:0000256" key="5">
    <source>
        <dbReference type="ARBA" id="ARBA00023306"/>
    </source>
</evidence>
<reference evidence="8" key="1">
    <citation type="submission" date="2021-06" db="EMBL/GenBank/DDBJ databases">
        <authorList>
            <person name="Kallberg Y."/>
            <person name="Tangrot J."/>
            <person name="Rosling A."/>
        </authorList>
    </citation>
    <scope>NUCLEOTIDE SEQUENCE</scope>
    <source>
        <strain evidence="8">IA702</strain>
    </source>
</reference>
<feature type="domain" description="DOC" evidence="7">
    <location>
        <begin position="6"/>
        <end position="192"/>
    </location>
</feature>
<keyword evidence="5 6" id="KW-0131">Cell cycle</keyword>
<evidence type="ECO:0000313" key="9">
    <source>
        <dbReference type="Proteomes" id="UP000789572"/>
    </source>
</evidence>
<evidence type="ECO:0000256" key="2">
    <source>
        <dbReference type="ARBA" id="ARBA00022618"/>
    </source>
</evidence>
<dbReference type="SUPFAM" id="SSF49785">
    <property type="entry name" value="Galactose-binding domain-like"/>
    <property type="match status" value="1"/>
</dbReference>
<proteinExistence type="inferred from homology"/>
<keyword evidence="3 6" id="KW-0498">Mitosis</keyword>
<dbReference type="PROSITE" id="PS51284">
    <property type="entry name" value="DOC"/>
    <property type="match status" value="1"/>
</dbReference>
<dbReference type="Proteomes" id="UP000789572">
    <property type="component" value="Unassembled WGS sequence"/>
</dbReference>
<keyword evidence="2 6" id="KW-0132">Cell division</keyword>
<keyword evidence="9" id="KW-1185">Reference proteome</keyword>
<dbReference type="GO" id="GO:0005680">
    <property type="term" value="C:anaphase-promoting complex"/>
    <property type="evidence" value="ECO:0007669"/>
    <property type="project" value="InterPro"/>
</dbReference>
<sequence length="198" mass="22935">MRNDTDPEARIIERCKEYKTSFSYDDLYEIGSLATWSLSSWKPGNDLENLRDDELSTYWQSDGTQPHLVNIQFSRKVFVSQISLQIDHKQDESYTPSKITIRAGTNFADLQDLRTLELSEPTGWIDIQLSPDLMKNRPIGAHLFQICIKSNHQNGKDTRIRQIKVFAPKLRSVVQDDLDSDDEMPSRTIEFQMHATVR</sequence>
<comment type="function">
    <text evidence="6">Component of the anaphase promoting complex/cyclosome (APC/C), a cell cycle-regulated E3 ubiquitin-protein ligase complex that controls progression through mitosis and the G1 phase of the cell cycle.</text>
</comment>
<dbReference type="PANTHER" id="PTHR12936:SF0">
    <property type="entry name" value="ANAPHASE-PROMOTING COMPLEX SUBUNIT 10"/>
    <property type="match status" value="1"/>
</dbReference>
<dbReference type="GO" id="GO:0031145">
    <property type="term" value="P:anaphase-promoting complex-dependent catabolic process"/>
    <property type="evidence" value="ECO:0007669"/>
    <property type="project" value="InterPro"/>
</dbReference>
<evidence type="ECO:0000256" key="4">
    <source>
        <dbReference type="ARBA" id="ARBA00022786"/>
    </source>
</evidence>
<dbReference type="InterPro" id="IPR016901">
    <property type="entry name" value="APC10/Doc1"/>
</dbReference>
<keyword evidence="4 6" id="KW-0833">Ubl conjugation pathway</keyword>
<evidence type="ECO:0000256" key="1">
    <source>
        <dbReference type="ARBA" id="ARBA00006762"/>
    </source>
</evidence>
<dbReference type="PANTHER" id="PTHR12936">
    <property type="entry name" value="ANAPHASE-PROMOTING COMPLEX 10"/>
    <property type="match status" value="1"/>
</dbReference>
<name>A0A9N9AC29_9GLOM</name>
<evidence type="ECO:0000256" key="3">
    <source>
        <dbReference type="ARBA" id="ARBA00022776"/>
    </source>
</evidence>
<dbReference type="InterPro" id="IPR004939">
    <property type="entry name" value="APC_su10/DOC_dom"/>
</dbReference>
<dbReference type="AlphaFoldDB" id="A0A9N9AC29"/>
<dbReference type="GO" id="GO:0051301">
    <property type="term" value="P:cell division"/>
    <property type="evidence" value="ECO:0007669"/>
    <property type="project" value="UniProtKB-KW"/>
</dbReference>
<dbReference type="InterPro" id="IPR008979">
    <property type="entry name" value="Galactose-bd-like_sf"/>
</dbReference>
<dbReference type="Pfam" id="PF03256">
    <property type="entry name" value="ANAPC10"/>
    <property type="match status" value="1"/>
</dbReference>
<protein>
    <recommendedName>
        <fullName evidence="6">Anaphase-promoting complex subunit 10</fullName>
    </recommendedName>
</protein>
<dbReference type="OrthoDB" id="24948at2759"/>
<dbReference type="EMBL" id="CAJVPJ010000429">
    <property type="protein sequence ID" value="CAG8523717.1"/>
    <property type="molecule type" value="Genomic_DNA"/>
</dbReference>
<dbReference type="SMART" id="SM01337">
    <property type="entry name" value="APC10"/>
    <property type="match status" value="1"/>
</dbReference>
<evidence type="ECO:0000313" key="8">
    <source>
        <dbReference type="EMBL" id="CAG8523717.1"/>
    </source>
</evidence>
<evidence type="ECO:0000259" key="7">
    <source>
        <dbReference type="PROSITE" id="PS51284"/>
    </source>
</evidence>
<comment type="caution">
    <text evidence="8">The sequence shown here is derived from an EMBL/GenBank/DDBJ whole genome shotgun (WGS) entry which is preliminary data.</text>
</comment>
<dbReference type="CDD" id="cd08366">
    <property type="entry name" value="APC10"/>
    <property type="match status" value="1"/>
</dbReference>
<accession>A0A9N9AC29</accession>
<organism evidence="8 9">
    <name type="scientific">Paraglomus occultum</name>
    <dbReference type="NCBI Taxonomy" id="144539"/>
    <lineage>
        <taxon>Eukaryota</taxon>
        <taxon>Fungi</taxon>
        <taxon>Fungi incertae sedis</taxon>
        <taxon>Mucoromycota</taxon>
        <taxon>Glomeromycotina</taxon>
        <taxon>Glomeromycetes</taxon>
        <taxon>Paraglomerales</taxon>
        <taxon>Paraglomeraceae</taxon>
        <taxon>Paraglomus</taxon>
    </lineage>
</organism>
<dbReference type="PIRSF" id="PIRSF028841">
    <property type="entry name" value="APC10_sub"/>
    <property type="match status" value="1"/>
</dbReference>